<protein>
    <recommendedName>
        <fullName evidence="2">Peptidase S8/S53 domain-containing protein</fullName>
    </recommendedName>
</protein>
<evidence type="ECO:0000313" key="4">
    <source>
        <dbReference type="Proteomes" id="UP000544095"/>
    </source>
</evidence>
<dbReference type="PANTHER" id="PTHR47478">
    <property type="match status" value="1"/>
</dbReference>
<feature type="compositionally biased region" description="Polar residues" evidence="1">
    <location>
        <begin position="190"/>
        <end position="205"/>
    </location>
</feature>
<dbReference type="Proteomes" id="UP000544095">
    <property type="component" value="Unassembled WGS sequence"/>
</dbReference>
<dbReference type="CDD" id="cd00306">
    <property type="entry name" value="Peptidases_S8_S53"/>
    <property type="match status" value="1"/>
</dbReference>
<accession>A0A8H5ULU0</accession>
<dbReference type="EMBL" id="JAAOAR010000276">
    <property type="protein sequence ID" value="KAF5591409.1"/>
    <property type="molecule type" value="Genomic_DNA"/>
</dbReference>
<comment type="caution">
    <text evidence="3">The sequence shown here is derived from an EMBL/GenBank/DDBJ whole genome shotgun (WGS) entry which is preliminary data.</text>
</comment>
<dbReference type="NCBIfam" id="TIGR01549">
    <property type="entry name" value="HAD-SF-IA-v1"/>
    <property type="match status" value="1"/>
</dbReference>
<keyword evidence="4" id="KW-1185">Reference proteome</keyword>
<dbReference type="Pfam" id="PF00082">
    <property type="entry name" value="Peptidase_S8"/>
    <property type="match status" value="1"/>
</dbReference>
<dbReference type="InterPro" id="IPR052550">
    <property type="entry name" value="Pyrimidine_5'-ntase_YjjG"/>
</dbReference>
<dbReference type="GO" id="GO:0006508">
    <property type="term" value="P:proteolysis"/>
    <property type="evidence" value="ECO:0007669"/>
    <property type="project" value="InterPro"/>
</dbReference>
<dbReference type="InterPro" id="IPR036852">
    <property type="entry name" value="Peptidase_S8/S53_dom_sf"/>
</dbReference>
<feature type="domain" description="Peptidase S8/S53" evidence="2">
    <location>
        <begin position="623"/>
        <end position="867"/>
    </location>
</feature>
<feature type="region of interest" description="Disordered" evidence="1">
    <location>
        <begin position="157"/>
        <end position="209"/>
    </location>
</feature>
<dbReference type="GO" id="GO:0016791">
    <property type="term" value="F:phosphatase activity"/>
    <property type="evidence" value="ECO:0007669"/>
    <property type="project" value="UniProtKB-ARBA"/>
</dbReference>
<dbReference type="PANTHER" id="PTHR47478:SF1">
    <property type="entry name" value="PYRIMIDINE 5'-NUCLEOTIDASE YJJG"/>
    <property type="match status" value="1"/>
</dbReference>
<dbReference type="InterPro" id="IPR023198">
    <property type="entry name" value="PGP-like_dom2"/>
</dbReference>
<dbReference type="PRINTS" id="PR00413">
    <property type="entry name" value="HADHALOGNASE"/>
</dbReference>
<evidence type="ECO:0000256" key="1">
    <source>
        <dbReference type="SAM" id="MobiDB-lite"/>
    </source>
</evidence>
<evidence type="ECO:0000313" key="3">
    <source>
        <dbReference type="EMBL" id="KAF5591409.1"/>
    </source>
</evidence>
<dbReference type="SFLD" id="SFLDG01129">
    <property type="entry name" value="C1.5:_HAD__Beta-PGM__Phosphata"/>
    <property type="match status" value="1"/>
</dbReference>
<name>A0A8H5ULU0_9HYPO</name>
<sequence length="1202" mass="135082">MDLQLERTVASEALARIAEESLRLMITSSEERLRLLSLVGLKRVSFPLPPNTPQLEALLRFLEDTCLKAYSSDSDSSGGPDSEPISTIYPKLCSVSQIQEGKANAKLQFSIQQAIRRNFPVEVDALIEQACASRDEPVAGEVLSNAAQKQTNDAIDYIDGLNSGGCKRRSEDEAIESETNRPAKRRRNSDGSATPVPQHSLPSEKTSQREEDVLYSALNPHILCHPFRPRENHLRTFHLRLDDPKLPSQPEGTWMYEAIFSASMSESTKHGCTKGGSTKCYHEAEVNVISSHGFRLCLLSSESEDAKPILYVTAGTIKALEEHMLGNTRRRTYLHGNREAPRPLERDVTRMSLHDKVSLAYVVGRSMSQYYDTRLAAQQLWTLQSLSTIRDIDCPSEPLIGPAVDTSNGLSLFSHRHPYVSINFKTEYELRHAYHSDLGMDFHQDQGGARYYPGPISLGLLLLDIWEDLGLTNDLTWSEAHVRRAQYAGYARSQFEGQRHVQHAIVNCLDVNLFARDSRKPHALLTEKRDWLLHNVVRPLRLLYLSTFHADTVAMPNLLVRQTEHPSLAADVSTLAKIEQYKTFINFLEKPKGSRKEVADGIDWIYEFLDLSRAVHDRVKTKGKQPKICILDTGCDPNCNFFKTERAGDPNDLNRIIWRDFTTPTSTDMIDQDGVDAGNFGIKGKHGTNIATLLLMLLPRANIYVARIATDRRDMVNRQTYDGVLDSIRQSIYEAIHHASTVWMVDIISMSFGYITEPPVLKLAIEDAIRDRRNGHLHPKLIVLAAASNEGGLSPELAPACWPEVVSVRGTTSRGTFPEEYNPSESNSLPPHFGTLAQGVPCGYGFRRGTSFAAPIMAATAGLVQLYVSFLMNEEMESGDLERADLYSRAYETEGMRQILAAFTAKWSSGDGLGWHNTACFGANEDTWLRKVAAPAVMSLPPPLGIPSFDTLLEYVSKPRRTMVFFDLDNTLFDHEKSLNYALALVRTKFPLLHEIPVDVLVEKYNEALNVVYDKYLRKEMAYEQQDAEKVNLFFRFLGLPELDNDGVAHFRTVYKEGYRISRQAMPGSIEALRDLRHKGYRTAIITNGPTESQIAKAKDIGVFDLVERVITSEEAGYPKPDVRIFHYAMQQMRVNTKNMYMVGDSVEADVKGALDAKITPILYSPSSNNSSKVLFERKTSVIRQFDQLPRLLEPPLDSSWG</sequence>
<dbReference type="AlphaFoldDB" id="A0A8H5ULU0"/>
<gene>
    <name evidence="3" type="ORF">FPANT_5684</name>
</gene>
<organism evidence="3 4">
    <name type="scientific">Fusarium pseudoanthophilum</name>
    <dbReference type="NCBI Taxonomy" id="48495"/>
    <lineage>
        <taxon>Eukaryota</taxon>
        <taxon>Fungi</taxon>
        <taxon>Dikarya</taxon>
        <taxon>Ascomycota</taxon>
        <taxon>Pezizomycotina</taxon>
        <taxon>Sordariomycetes</taxon>
        <taxon>Hypocreomycetidae</taxon>
        <taxon>Hypocreales</taxon>
        <taxon>Nectriaceae</taxon>
        <taxon>Fusarium</taxon>
        <taxon>Fusarium fujikuroi species complex</taxon>
    </lineage>
</organism>
<dbReference type="SUPFAM" id="SSF52743">
    <property type="entry name" value="Subtilisin-like"/>
    <property type="match status" value="1"/>
</dbReference>
<dbReference type="SFLD" id="SFLDS00003">
    <property type="entry name" value="Haloacid_Dehalogenase"/>
    <property type="match status" value="1"/>
</dbReference>
<reference evidence="3 4" key="1">
    <citation type="submission" date="2020-05" db="EMBL/GenBank/DDBJ databases">
        <title>Identification and distribution of gene clusters putatively required for synthesis of sphingolipid metabolism inhibitors in phylogenetically diverse species of the filamentous fungus Fusarium.</title>
        <authorList>
            <person name="Kim H.-S."/>
            <person name="Busman M."/>
            <person name="Brown D.W."/>
            <person name="Divon H."/>
            <person name="Uhlig S."/>
            <person name="Proctor R.H."/>
        </authorList>
    </citation>
    <scope>NUCLEOTIDE SEQUENCE [LARGE SCALE GENOMIC DNA]</scope>
    <source>
        <strain evidence="3 4">NRRL 25211</strain>
    </source>
</reference>
<dbReference type="GO" id="GO:0004252">
    <property type="term" value="F:serine-type endopeptidase activity"/>
    <property type="evidence" value="ECO:0007669"/>
    <property type="project" value="InterPro"/>
</dbReference>
<dbReference type="Pfam" id="PF00702">
    <property type="entry name" value="Hydrolase"/>
    <property type="match status" value="1"/>
</dbReference>
<dbReference type="InterPro" id="IPR023214">
    <property type="entry name" value="HAD_sf"/>
</dbReference>
<dbReference type="InterPro" id="IPR000209">
    <property type="entry name" value="Peptidase_S8/S53_dom"/>
</dbReference>
<dbReference type="Gene3D" id="1.10.150.240">
    <property type="entry name" value="Putative phosphatase, domain 2"/>
    <property type="match status" value="1"/>
</dbReference>
<dbReference type="InterPro" id="IPR036412">
    <property type="entry name" value="HAD-like_sf"/>
</dbReference>
<evidence type="ECO:0000259" key="2">
    <source>
        <dbReference type="Pfam" id="PF00082"/>
    </source>
</evidence>
<dbReference type="Gene3D" id="3.40.50.1000">
    <property type="entry name" value="HAD superfamily/HAD-like"/>
    <property type="match status" value="1"/>
</dbReference>
<dbReference type="InterPro" id="IPR006439">
    <property type="entry name" value="HAD-SF_hydro_IA"/>
</dbReference>
<dbReference type="SUPFAM" id="SSF56784">
    <property type="entry name" value="HAD-like"/>
    <property type="match status" value="1"/>
</dbReference>
<proteinExistence type="predicted"/>
<dbReference type="Gene3D" id="3.40.50.200">
    <property type="entry name" value="Peptidase S8/S53 domain"/>
    <property type="match status" value="1"/>
</dbReference>